<dbReference type="Proteomes" id="UP000824062">
    <property type="component" value="Unassembled WGS sequence"/>
</dbReference>
<keyword evidence="1" id="KW-0812">Transmembrane</keyword>
<evidence type="ECO:0000313" key="3">
    <source>
        <dbReference type="Proteomes" id="UP000824062"/>
    </source>
</evidence>
<organism evidence="2 3">
    <name type="scientific">Candidatus Olsenella pullistercoris</name>
    <dbReference type="NCBI Taxonomy" id="2838712"/>
    <lineage>
        <taxon>Bacteria</taxon>
        <taxon>Bacillati</taxon>
        <taxon>Actinomycetota</taxon>
        <taxon>Coriobacteriia</taxon>
        <taxon>Coriobacteriales</taxon>
        <taxon>Atopobiaceae</taxon>
        <taxon>Olsenella</taxon>
    </lineage>
</organism>
<reference evidence="2" key="1">
    <citation type="journal article" date="2021" name="PeerJ">
        <title>Extensive microbial diversity within the chicken gut microbiome revealed by metagenomics and culture.</title>
        <authorList>
            <person name="Gilroy R."/>
            <person name="Ravi A."/>
            <person name="Getino M."/>
            <person name="Pursley I."/>
            <person name="Horton D.L."/>
            <person name="Alikhan N.F."/>
            <person name="Baker D."/>
            <person name="Gharbi K."/>
            <person name="Hall N."/>
            <person name="Watson M."/>
            <person name="Adriaenssens E.M."/>
            <person name="Foster-Nyarko E."/>
            <person name="Jarju S."/>
            <person name="Secka A."/>
            <person name="Antonio M."/>
            <person name="Oren A."/>
            <person name="Chaudhuri R.R."/>
            <person name="La Ragione R."/>
            <person name="Hildebrand F."/>
            <person name="Pallen M.J."/>
        </authorList>
    </citation>
    <scope>NUCLEOTIDE SEQUENCE</scope>
    <source>
        <strain evidence="2">ChiHjej12B11-14209</strain>
    </source>
</reference>
<reference evidence="2" key="2">
    <citation type="submission" date="2021-04" db="EMBL/GenBank/DDBJ databases">
        <authorList>
            <person name="Gilroy R."/>
        </authorList>
    </citation>
    <scope>NUCLEOTIDE SEQUENCE</scope>
    <source>
        <strain evidence="2">ChiHjej12B11-14209</strain>
    </source>
</reference>
<dbReference type="AlphaFoldDB" id="A0A9D2EZH5"/>
<feature type="transmembrane region" description="Helical" evidence="1">
    <location>
        <begin position="40"/>
        <end position="57"/>
    </location>
</feature>
<sequence length="716" mass="78002">MGRADAQIAGIVFVVVAVAAVCGLTAMFRRRLEGGRRLRAFVVAFALLFAISAAQEVGPASELAKGCGWLIAGVSLVLTSLGRAALAFIGGNGFALVPELPGAEPTLAWATANPVPLALHALFQLLSLAALALTAESVLSLFTSVSSWLSLRVDRFEQVVVVVSSPDMADCARAFATDAARGEERPRAVLSVVREPDGGATYRLSSGDATQTLERDAFRRRLADAVRARSGNHVTDGHLPLVALRNGRVTVTSFADVPLTPRQTSKLVDALMAGCPPEDDSLAPADVYSYSLEEIKVRQLMRRLLPNVDIPGDKGLGLGLMPLCAMVIGDDVERVVLLVAYLTRNGQAIRTARADGSVVAARPRIAIASSQAARVERRLRGAYPGLFSDGGPIEGTPGVTLTTPAQVTVYESKFEMLDDAQISPDDLVLVINAQADTGRAPSQREVWQRRLERRVPGIRPIYVQYDEGEDARDVFEDSYGGRTTTDDADAKRVLMYGNTSESMRAVRVLHKDLDRAAMLVNLRYCLSEGEPKPSLFDPASSEHFVPEAAAQWAGCNAYGRDSSRATADFVAVERLLWQTGIGEVPGAGKGVSEKDDEALCEVIGQLEHLRWIAYMVTTGFEPRRWDELPGAYERALRENAELDSPREARRVFKDVTLDLRTREHAALVDWEWLPALDALYERMARETGTYEELLLNPETLKPNQQKDRDIIDNLIV</sequence>
<dbReference type="EMBL" id="DXBM01000057">
    <property type="protein sequence ID" value="HIZ46724.1"/>
    <property type="molecule type" value="Genomic_DNA"/>
</dbReference>
<evidence type="ECO:0000256" key="1">
    <source>
        <dbReference type="SAM" id="Phobius"/>
    </source>
</evidence>
<proteinExistence type="predicted"/>
<name>A0A9D2EZH5_9ACTN</name>
<evidence type="ECO:0000313" key="2">
    <source>
        <dbReference type="EMBL" id="HIZ46724.1"/>
    </source>
</evidence>
<protein>
    <submittedName>
        <fullName evidence="2">Uncharacterized protein</fullName>
    </submittedName>
</protein>
<gene>
    <name evidence="2" type="ORF">IAA19_06890</name>
</gene>
<comment type="caution">
    <text evidence="2">The sequence shown here is derived from an EMBL/GenBank/DDBJ whole genome shotgun (WGS) entry which is preliminary data.</text>
</comment>
<accession>A0A9D2EZH5</accession>
<feature type="transmembrane region" description="Helical" evidence="1">
    <location>
        <begin position="6"/>
        <end position="28"/>
    </location>
</feature>
<keyword evidence="1" id="KW-0472">Membrane</keyword>
<keyword evidence="1" id="KW-1133">Transmembrane helix</keyword>